<evidence type="ECO:0000256" key="3">
    <source>
        <dbReference type="ARBA" id="ARBA00022741"/>
    </source>
</evidence>
<dbReference type="PANTHER" id="PTHR43875">
    <property type="entry name" value="MALTODEXTRIN IMPORT ATP-BINDING PROTEIN MSMX"/>
    <property type="match status" value="1"/>
</dbReference>
<dbReference type="PROSITE" id="PS00211">
    <property type="entry name" value="ABC_TRANSPORTER_1"/>
    <property type="match status" value="1"/>
</dbReference>
<dbReference type="InterPro" id="IPR015853">
    <property type="entry name" value="ABC_transpr_FbpC"/>
</dbReference>
<evidence type="ECO:0000313" key="7">
    <source>
        <dbReference type="EMBL" id="NKZ24709.1"/>
    </source>
</evidence>
<keyword evidence="2" id="KW-1003">Cell membrane</keyword>
<dbReference type="CDD" id="cd03259">
    <property type="entry name" value="ABC_Carb_Solutes_like"/>
    <property type="match status" value="1"/>
</dbReference>
<dbReference type="EMBL" id="JAAXPN010000009">
    <property type="protein sequence ID" value="NKZ24709.1"/>
    <property type="molecule type" value="Genomic_DNA"/>
</dbReference>
<dbReference type="GO" id="GO:0015408">
    <property type="term" value="F:ABC-type ferric iron transporter activity"/>
    <property type="evidence" value="ECO:0007669"/>
    <property type="project" value="InterPro"/>
</dbReference>
<dbReference type="Gene3D" id="3.40.50.300">
    <property type="entry name" value="P-loop containing nucleotide triphosphate hydrolases"/>
    <property type="match status" value="1"/>
</dbReference>
<keyword evidence="4 7" id="KW-0067">ATP-binding</keyword>
<dbReference type="PANTHER" id="PTHR43875:SF1">
    <property type="entry name" value="OSMOPROTECTIVE COMPOUNDS UPTAKE ATP-BINDING PROTEIN GGTA"/>
    <property type="match status" value="1"/>
</dbReference>
<sequence length="360" mass="40217">MDVRFEHVSLAYANKQTNILTDINFKIPAGQLTCLLGPSGCGKSTTLNLISGLLEPTKGQIFFGDKDVTRLDALERKVGMVFQSYALYPHMTVLENICFPLRMAKMAKAEMLKRATELAQLVHVDAELTKKPGELSGGQQQRVAIARALAKSPSILLLDEPLSNLDARLRVEMRDEIRRIQKETGVTTIFVTHDQDEAMHIADQIMILNNGTIQQFAAPNTIYAQPQNLFVAKFIGNPVINTIALNDHHRTDFVKLVPKDILAKATTLAIRAESIVPINSVDTLTHPFSGIQLETYQFGPEVTTQIAYHGVPITSNQFNTHTWVNNQHPIPFELHKNGYFLCDSNDNVIWPLKEPLVVTR</sequence>
<evidence type="ECO:0000256" key="4">
    <source>
        <dbReference type="ARBA" id="ARBA00022840"/>
    </source>
</evidence>
<dbReference type="SMART" id="SM00382">
    <property type="entry name" value="AAA"/>
    <property type="match status" value="1"/>
</dbReference>
<dbReference type="Proteomes" id="UP000549765">
    <property type="component" value="Unassembled WGS sequence"/>
</dbReference>
<dbReference type="InterPro" id="IPR017871">
    <property type="entry name" value="ABC_transporter-like_CS"/>
</dbReference>
<keyword evidence="5" id="KW-0472">Membrane</keyword>
<dbReference type="GO" id="GO:0055052">
    <property type="term" value="C:ATP-binding cassette (ABC) transporter complex, substrate-binding subunit-containing"/>
    <property type="evidence" value="ECO:0007669"/>
    <property type="project" value="TreeGrafter"/>
</dbReference>
<accession>A0A7X6S330</accession>
<name>A0A7X6S330_9LACO</name>
<feature type="domain" description="ABC transporter" evidence="6">
    <location>
        <begin position="3"/>
        <end position="235"/>
    </location>
</feature>
<keyword evidence="8" id="KW-1185">Reference proteome</keyword>
<protein>
    <submittedName>
        <fullName evidence="7">ABC transporter ATP-binding protein</fullName>
    </submittedName>
</protein>
<comment type="caution">
    <text evidence="7">The sequence shown here is derived from an EMBL/GenBank/DDBJ whole genome shotgun (WGS) entry which is preliminary data.</text>
</comment>
<dbReference type="GO" id="GO:0016887">
    <property type="term" value="F:ATP hydrolysis activity"/>
    <property type="evidence" value="ECO:0007669"/>
    <property type="project" value="InterPro"/>
</dbReference>
<dbReference type="SUPFAM" id="SSF52540">
    <property type="entry name" value="P-loop containing nucleoside triphosphate hydrolases"/>
    <property type="match status" value="1"/>
</dbReference>
<dbReference type="InterPro" id="IPR047641">
    <property type="entry name" value="ABC_transpr_MalK/UgpC-like"/>
</dbReference>
<organism evidence="7 8">
    <name type="scientific">Periweissella fabalis</name>
    <dbReference type="NCBI Taxonomy" id="1070421"/>
    <lineage>
        <taxon>Bacteria</taxon>
        <taxon>Bacillati</taxon>
        <taxon>Bacillota</taxon>
        <taxon>Bacilli</taxon>
        <taxon>Lactobacillales</taxon>
        <taxon>Lactobacillaceae</taxon>
        <taxon>Periweissella</taxon>
    </lineage>
</organism>
<keyword evidence="3" id="KW-0547">Nucleotide-binding</keyword>
<dbReference type="InterPro" id="IPR027417">
    <property type="entry name" value="P-loop_NTPase"/>
</dbReference>
<dbReference type="InterPro" id="IPR003593">
    <property type="entry name" value="AAA+_ATPase"/>
</dbReference>
<dbReference type="Gene3D" id="2.40.50.100">
    <property type="match status" value="1"/>
</dbReference>
<evidence type="ECO:0000256" key="5">
    <source>
        <dbReference type="ARBA" id="ARBA00023136"/>
    </source>
</evidence>
<dbReference type="GO" id="GO:0005524">
    <property type="term" value="F:ATP binding"/>
    <property type="evidence" value="ECO:0007669"/>
    <property type="project" value="UniProtKB-KW"/>
</dbReference>
<dbReference type="FunFam" id="3.40.50.300:FF:000042">
    <property type="entry name" value="Maltose/maltodextrin ABC transporter, ATP-binding protein"/>
    <property type="match status" value="1"/>
</dbReference>
<dbReference type="InterPro" id="IPR003439">
    <property type="entry name" value="ABC_transporter-like_ATP-bd"/>
</dbReference>
<gene>
    <name evidence="7" type="ORF">HF964_07875</name>
</gene>
<evidence type="ECO:0000256" key="1">
    <source>
        <dbReference type="ARBA" id="ARBA00022448"/>
    </source>
</evidence>
<dbReference type="Pfam" id="PF00005">
    <property type="entry name" value="ABC_tran"/>
    <property type="match status" value="1"/>
</dbReference>
<evidence type="ECO:0000313" key="8">
    <source>
        <dbReference type="Proteomes" id="UP000549765"/>
    </source>
</evidence>
<reference evidence="7 8" key="1">
    <citation type="submission" date="2020-04" db="EMBL/GenBank/DDBJ databases">
        <title>MicrobeNet Type strains.</title>
        <authorList>
            <person name="Nicholson A.C."/>
        </authorList>
    </citation>
    <scope>NUCLEOTIDE SEQUENCE [LARGE SCALE GENOMIC DNA]</scope>
    <source>
        <strain evidence="7 8">CCUG 61472</strain>
    </source>
</reference>
<proteinExistence type="predicted"/>
<evidence type="ECO:0000256" key="2">
    <source>
        <dbReference type="ARBA" id="ARBA00022475"/>
    </source>
</evidence>
<dbReference type="RefSeq" id="WP_168722504.1">
    <property type="nucleotide sequence ID" value="NZ_JAAXPN010000009.1"/>
</dbReference>
<evidence type="ECO:0000259" key="6">
    <source>
        <dbReference type="PROSITE" id="PS50893"/>
    </source>
</evidence>
<keyword evidence="1" id="KW-0813">Transport</keyword>
<dbReference type="PROSITE" id="PS50893">
    <property type="entry name" value="ABC_TRANSPORTER_2"/>
    <property type="match status" value="1"/>
</dbReference>
<dbReference type="AlphaFoldDB" id="A0A7X6S330"/>